<dbReference type="GeneID" id="97179944"/>
<dbReference type="EMBL" id="UAUU01000011">
    <property type="protein sequence ID" value="SPZ93153.1"/>
    <property type="molecule type" value="Genomic_DNA"/>
</dbReference>
<accession>A0A654DPK3</accession>
<evidence type="ECO:0000313" key="4">
    <source>
        <dbReference type="Proteomes" id="UP000432350"/>
    </source>
</evidence>
<reference evidence="2 4" key="2">
    <citation type="submission" date="2019-10" db="EMBL/GenBank/DDBJ databases">
        <authorList>
            <person name="Karimi E."/>
        </authorList>
    </citation>
    <scope>NUCLEOTIDE SEQUENCE [LARGE SCALE GENOMIC DNA]</scope>
    <source>
        <strain evidence="2">Sphingobacterium sp. 8BC</strain>
    </source>
</reference>
<dbReference type="Proteomes" id="UP000432350">
    <property type="component" value="Unassembled WGS sequence"/>
</dbReference>
<reference evidence="1 3" key="1">
    <citation type="submission" date="2018-06" db="EMBL/GenBank/DDBJ databases">
        <authorList>
            <consortium name="Pathogen Informatics"/>
            <person name="Doyle S."/>
        </authorList>
    </citation>
    <scope>NUCLEOTIDE SEQUENCE [LARGE SCALE GENOMIC DNA]</scope>
    <source>
        <strain evidence="1 3">NCTC11343</strain>
    </source>
</reference>
<dbReference type="EMBL" id="CABWMV010000028">
    <property type="protein sequence ID" value="VXD07879.1"/>
    <property type="molecule type" value="Genomic_DNA"/>
</dbReference>
<evidence type="ECO:0000313" key="3">
    <source>
        <dbReference type="Proteomes" id="UP000251241"/>
    </source>
</evidence>
<evidence type="ECO:0000313" key="1">
    <source>
        <dbReference type="EMBL" id="SPZ93153.1"/>
    </source>
</evidence>
<dbReference type="InterPro" id="IPR053154">
    <property type="entry name" value="c-di-AMP_regulator"/>
</dbReference>
<protein>
    <submittedName>
        <fullName evidence="1">Uncharacterized protein conserved in bacteria</fullName>
    </submittedName>
</protein>
<organism evidence="1 3">
    <name type="scientific">Sphingobacterium multivorum</name>
    <dbReference type="NCBI Taxonomy" id="28454"/>
    <lineage>
        <taxon>Bacteria</taxon>
        <taxon>Pseudomonadati</taxon>
        <taxon>Bacteroidota</taxon>
        <taxon>Sphingobacteriia</taxon>
        <taxon>Sphingobacteriales</taxon>
        <taxon>Sphingobacteriaceae</taxon>
        <taxon>Sphingobacterium</taxon>
    </lineage>
</organism>
<accession>A0A2X2JMR2</accession>
<dbReference type="PANTHER" id="PTHR37804">
    <property type="entry name" value="CDAA REGULATORY PROTEIN CDAR"/>
    <property type="match status" value="1"/>
</dbReference>
<dbReference type="Proteomes" id="UP000251241">
    <property type="component" value="Unassembled WGS sequence"/>
</dbReference>
<dbReference type="Gene3D" id="2.170.120.30">
    <property type="match status" value="1"/>
</dbReference>
<dbReference type="Gene3D" id="2.170.120.40">
    <property type="entry name" value="YbbR-like domain"/>
    <property type="match status" value="1"/>
</dbReference>
<sequence length="316" mass="35983">MANAVRINKTQRRKINVFVRCVGISLLAWLLFSISNQYTVSVKAAIEYVNLPEKRAFHPQQSDTVKVKLEMTGWQFLFSKAALETPKVQVDLSSLKTKDWIVFSNQLGFINRQFPHEQRVVSVSPDTLFFDFSKQTQRKVPVKPLSNIGFKRGYGFIADTKITPAYVTITGPYEDVSAIEYWETDTVRGKEVETDVRTVANLARNQKANINVYPTSVEVLMPVGELTEKVIELPVKVENGQRYSSVRLNPSKVVVTVLMSVKDYNNYTSRDFEAVVDLADWEKNGVQYLPVLLTKVPDFCKVISVVPQNVDFFVRK</sequence>
<gene>
    <name evidence="1" type="ORF">NCTC11343_05090</name>
    <name evidence="2" type="ORF">SPHINGO8BC_90137</name>
</gene>
<proteinExistence type="predicted"/>
<evidence type="ECO:0000313" key="2">
    <source>
        <dbReference type="EMBL" id="VXD07879.1"/>
    </source>
</evidence>
<dbReference type="AlphaFoldDB" id="A0A2X2JMR2"/>
<dbReference type="RefSeq" id="WP_046674519.1">
    <property type="nucleotide sequence ID" value="NZ_CP068086.1"/>
</dbReference>
<name>A0A2X2JMR2_SPHMU</name>
<dbReference type="PANTHER" id="PTHR37804:SF1">
    <property type="entry name" value="CDAA REGULATORY PROTEIN CDAR"/>
    <property type="match status" value="1"/>
</dbReference>